<evidence type="ECO:0000256" key="6">
    <source>
        <dbReference type="ARBA" id="ARBA00022989"/>
    </source>
</evidence>
<keyword evidence="6 9" id="KW-1133">Transmembrane helix</keyword>
<keyword evidence="2 9" id="KW-0813">Transport</keyword>
<comment type="similarity">
    <text evidence="9">Belongs to the SecD/SecF family. SecD subfamily.</text>
</comment>
<dbReference type="EMBL" id="REFW01000003">
    <property type="protein sequence ID" value="RMB59022.1"/>
    <property type="molecule type" value="Genomic_DNA"/>
</dbReference>
<evidence type="ECO:0000256" key="3">
    <source>
        <dbReference type="ARBA" id="ARBA00022475"/>
    </source>
</evidence>
<keyword evidence="5 9" id="KW-0653">Protein transport</keyword>
<evidence type="ECO:0000313" key="14">
    <source>
        <dbReference type="EMBL" id="RMB59022.1"/>
    </source>
</evidence>
<keyword evidence="15" id="KW-1185">Reference proteome</keyword>
<dbReference type="Pfam" id="PF21760">
    <property type="entry name" value="SecD_1st"/>
    <property type="match status" value="1"/>
</dbReference>
<dbReference type="NCBIfam" id="TIGR00916">
    <property type="entry name" value="2A0604s01"/>
    <property type="match status" value="1"/>
</dbReference>
<feature type="transmembrane region" description="Helical" evidence="9">
    <location>
        <begin position="336"/>
        <end position="362"/>
    </location>
</feature>
<evidence type="ECO:0000256" key="9">
    <source>
        <dbReference type="HAMAP-Rule" id="MF_01463"/>
    </source>
</evidence>
<dbReference type="GO" id="GO:0005886">
    <property type="term" value="C:plasma membrane"/>
    <property type="evidence" value="ECO:0007669"/>
    <property type="project" value="UniProtKB-SubCell"/>
</dbReference>
<evidence type="ECO:0000259" key="11">
    <source>
        <dbReference type="Pfam" id="PF02355"/>
    </source>
</evidence>
<feature type="domain" description="SecDF P1 head subdomain" evidence="13">
    <location>
        <begin position="181"/>
        <end position="289"/>
    </location>
</feature>
<dbReference type="GO" id="GO:0043952">
    <property type="term" value="P:protein transport by the Sec complex"/>
    <property type="evidence" value="ECO:0007669"/>
    <property type="project" value="UniProtKB-UniRule"/>
</dbReference>
<accession>A0A3M0G992</accession>
<dbReference type="GO" id="GO:0065002">
    <property type="term" value="P:intracellular protein transmembrane transport"/>
    <property type="evidence" value="ECO:0007669"/>
    <property type="project" value="UniProtKB-UniRule"/>
</dbReference>
<dbReference type="InterPro" id="IPR005791">
    <property type="entry name" value="SecD"/>
</dbReference>
<sequence length="508" mass="52960">MMLLVVIGIMFAIMAGTRTWTPKLGLDLQGGMTITLNATNKSVPAESLELAKNIIQQRVDGLGVGEASVATQGDRHIVVSAPNVQRDDLVELVGATAELAFRPVLATAPAGATPPPEGQGPGLPTAPPTPEQGDEGVKLSIDQVLAYQPTEADQSAFAAFECDTKTPDRLDAAFFACDDAKTTKFLLAPVAITGKQVASASSGIPQGEFAPVVTLQFKGEDATALAQLTGALAGKQSPQDQFAIVLDGVVQSNASVTNAITGGNAQISGNFTEATAASLANVLKFGSLPLTFEPSQVESVSATLGGEQLRVGLIAGLIGLAIVMAYCFAYYRGLGFVVLGSLLVAALATYASMVLLGSAVGFSLNLPAIAGAIVAIGITADSFVIYFERIRDEIRDGRSLRSAIDTGWVKARPTIVVADLVSLLSAIVLFILAVGGVKGFAFTLGLTTLIDLAVIFFFTHPLMQLLGRTKFFGEGHKLSGLDPTHMGVSRDSLLGRRTRRTTRIAQEA</sequence>
<evidence type="ECO:0000313" key="15">
    <source>
        <dbReference type="Proteomes" id="UP000275256"/>
    </source>
</evidence>
<evidence type="ECO:0000256" key="10">
    <source>
        <dbReference type="SAM" id="MobiDB-lite"/>
    </source>
</evidence>
<evidence type="ECO:0000259" key="13">
    <source>
        <dbReference type="Pfam" id="PF22599"/>
    </source>
</evidence>
<dbReference type="GO" id="GO:0015450">
    <property type="term" value="F:protein-transporting ATPase activity"/>
    <property type="evidence" value="ECO:0007669"/>
    <property type="project" value="InterPro"/>
</dbReference>
<protein>
    <recommendedName>
        <fullName evidence="9">Protein translocase subunit SecD</fullName>
    </recommendedName>
</protein>
<dbReference type="OrthoDB" id="5240379at2"/>
<dbReference type="PANTHER" id="PTHR30081:SF1">
    <property type="entry name" value="PROTEIN TRANSLOCASE SUBUNIT SECD"/>
    <property type="match status" value="1"/>
</dbReference>
<feature type="region of interest" description="Disordered" evidence="10">
    <location>
        <begin position="108"/>
        <end position="135"/>
    </location>
</feature>
<dbReference type="InterPro" id="IPR054384">
    <property type="entry name" value="SecDF_P1_head"/>
</dbReference>
<feature type="compositionally biased region" description="Pro residues" evidence="10">
    <location>
        <begin position="112"/>
        <end position="130"/>
    </location>
</feature>
<dbReference type="Gene3D" id="3.30.70.3220">
    <property type="match status" value="1"/>
</dbReference>
<gene>
    <name evidence="9 14" type="primary">secD</name>
    <name evidence="14" type="ORF">EAX62_11545</name>
</gene>
<evidence type="ECO:0000256" key="2">
    <source>
        <dbReference type="ARBA" id="ARBA00022448"/>
    </source>
</evidence>
<dbReference type="InterPro" id="IPR055344">
    <property type="entry name" value="SecD_SecF_C_bact"/>
</dbReference>
<dbReference type="Gene3D" id="1.20.1640.10">
    <property type="entry name" value="Multidrug efflux transporter AcrB transmembrane domain"/>
    <property type="match status" value="1"/>
</dbReference>
<comment type="caution">
    <text evidence="9">Lacks conserved residue(s) required for the propagation of feature annotation.</text>
</comment>
<evidence type="ECO:0000256" key="8">
    <source>
        <dbReference type="ARBA" id="ARBA00023136"/>
    </source>
</evidence>
<dbReference type="Pfam" id="PF02355">
    <property type="entry name" value="SecD_SecF_C"/>
    <property type="match status" value="1"/>
</dbReference>
<keyword evidence="4 9" id="KW-0812">Transmembrane</keyword>
<proteinExistence type="inferred from homology"/>
<dbReference type="InterPro" id="IPR022813">
    <property type="entry name" value="SecD/SecF_arch_bac"/>
</dbReference>
<keyword evidence="8 9" id="KW-0472">Membrane</keyword>
<feature type="domain" description="Protein export membrane protein SecD/SecF C-terminal" evidence="11">
    <location>
        <begin position="293"/>
        <end position="467"/>
    </location>
</feature>
<evidence type="ECO:0000259" key="12">
    <source>
        <dbReference type="Pfam" id="PF21760"/>
    </source>
</evidence>
<comment type="function">
    <text evidence="9">Part of the Sec protein translocase complex. Interacts with the SecYEG preprotein conducting channel. SecDF uses the proton motive force (PMF) to complete protein translocation after the ATP-dependent function of SecA.</text>
</comment>
<dbReference type="SUPFAM" id="SSF82866">
    <property type="entry name" value="Multidrug efflux transporter AcrB transmembrane domain"/>
    <property type="match status" value="1"/>
</dbReference>
<organism evidence="14 15">
    <name type="scientific">Tessaracoccus antarcticus</name>
    <dbReference type="NCBI Taxonomy" id="2479848"/>
    <lineage>
        <taxon>Bacteria</taxon>
        <taxon>Bacillati</taxon>
        <taxon>Actinomycetota</taxon>
        <taxon>Actinomycetes</taxon>
        <taxon>Propionibacteriales</taxon>
        <taxon>Propionibacteriaceae</taxon>
        <taxon>Tessaracoccus</taxon>
    </lineage>
</organism>
<comment type="subunit">
    <text evidence="9">Forms a complex with SecF. Part of the essential Sec protein translocation apparatus which comprises SecA, SecYEG and auxiliary proteins SecDF. Other proteins may also be involved.</text>
</comment>
<dbReference type="GO" id="GO:0006605">
    <property type="term" value="P:protein targeting"/>
    <property type="evidence" value="ECO:0007669"/>
    <property type="project" value="UniProtKB-UniRule"/>
</dbReference>
<feature type="transmembrane region" description="Helical" evidence="9">
    <location>
        <begin position="440"/>
        <end position="458"/>
    </location>
</feature>
<evidence type="ECO:0000256" key="7">
    <source>
        <dbReference type="ARBA" id="ARBA00023010"/>
    </source>
</evidence>
<feature type="transmembrane region" description="Helical" evidence="9">
    <location>
        <begin position="408"/>
        <end position="434"/>
    </location>
</feature>
<comment type="caution">
    <text evidence="14">The sequence shown here is derived from an EMBL/GenBank/DDBJ whole genome shotgun (WGS) entry which is preliminary data.</text>
</comment>
<name>A0A3M0G992_9ACTN</name>
<dbReference type="Pfam" id="PF22599">
    <property type="entry name" value="SecDF_P1_head"/>
    <property type="match status" value="1"/>
</dbReference>
<dbReference type="PANTHER" id="PTHR30081">
    <property type="entry name" value="PROTEIN-EXPORT MEMBRANE PROTEIN SEC"/>
    <property type="match status" value="1"/>
</dbReference>
<feature type="transmembrane region" description="Helical" evidence="9">
    <location>
        <begin position="368"/>
        <end position="387"/>
    </location>
</feature>
<keyword evidence="3 9" id="KW-1003">Cell membrane</keyword>
<dbReference type="Proteomes" id="UP000275256">
    <property type="component" value="Unassembled WGS sequence"/>
</dbReference>
<reference evidence="14 15" key="1">
    <citation type="submission" date="2018-10" db="EMBL/GenBank/DDBJ databases">
        <title>Tessaracoccus antarcticuss sp. nov., isolated from sediment.</title>
        <authorList>
            <person name="Zhou L.Y."/>
            <person name="Du Z.J."/>
        </authorList>
    </citation>
    <scope>NUCLEOTIDE SEQUENCE [LARGE SCALE GENOMIC DNA]</scope>
    <source>
        <strain evidence="14 15">JDX10</strain>
    </source>
</reference>
<dbReference type="InterPro" id="IPR048634">
    <property type="entry name" value="SecD_SecF_C"/>
</dbReference>
<feature type="domain" description="Protein translocase subunit SecDF P1" evidence="12">
    <location>
        <begin position="51"/>
        <end position="104"/>
    </location>
</feature>
<feature type="transmembrane region" description="Helical" evidence="9">
    <location>
        <begin position="309"/>
        <end position="329"/>
    </location>
</feature>
<dbReference type="HAMAP" id="MF_01463_B">
    <property type="entry name" value="SecD_B"/>
    <property type="match status" value="1"/>
</dbReference>
<evidence type="ECO:0000256" key="1">
    <source>
        <dbReference type="ARBA" id="ARBA00004651"/>
    </source>
</evidence>
<dbReference type="Gene3D" id="3.30.1360.200">
    <property type="match status" value="1"/>
</dbReference>
<evidence type="ECO:0000256" key="5">
    <source>
        <dbReference type="ARBA" id="ARBA00022927"/>
    </source>
</evidence>
<comment type="subcellular location">
    <subcellularLocation>
        <location evidence="1 9">Cell membrane</location>
        <topology evidence="1 9">Multi-pass membrane protein</topology>
    </subcellularLocation>
</comment>
<dbReference type="InterPro" id="IPR048631">
    <property type="entry name" value="SecD_1st"/>
</dbReference>
<keyword evidence="7 9" id="KW-0811">Translocation</keyword>
<evidence type="ECO:0000256" key="4">
    <source>
        <dbReference type="ARBA" id="ARBA00022692"/>
    </source>
</evidence>
<dbReference type="AlphaFoldDB" id="A0A3M0G992"/>
<dbReference type="NCBIfam" id="TIGR01129">
    <property type="entry name" value="secD"/>
    <property type="match status" value="1"/>
</dbReference>